<dbReference type="AlphaFoldDB" id="A0A087E2N9"/>
<evidence type="ECO:0000313" key="3">
    <source>
        <dbReference type="Proteomes" id="UP000029003"/>
    </source>
</evidence>
<protein>
    <submittedName>
        <fullName evidence="2">Uncharacterized protein</fullName>
    </submittedName>
</protein>
<dbReference type="EMBL" id="JGZT01000007">
    <property type="protein sequence ID" value="KFJ02040.1"/>
    <property type="molecule type" value="Genomic_DNA"/>
</dbReference>
<organism evidence="2 3">
    <name type="scientific">Bifidobacterium thermacidophilum subsp. thermacidophilum</name>
    <dbReference type="NCBI Taxonomy" id="79262"/>
    <lineage>
        <taxon>Bacteria</taxon>
        <taxon>Bacillati</taxon>
        <taxon>Actinomycetota</taxon>
        <taxon>Actinomycetes</taxon>
        <taxon>Bifidobacteriales</taxon>
        <taxon>Bifidobacteriaceae</taxon>
        <taxon>Bifidobacterium</taxon>
    </lineage>
</organism>
<reference evidence="2 3" key="1">
    <citation type="submission" date="2014-03" db="EMBL/GenBank/DDBJ databases">
        <title>Genomics of Bifidobacteria.</title>
        <authorList>
            <person name="Ventura M."/>
            <person name="Milani C."/>
            <person name="Lugli G.A."/>
        </authorList>
    </citation>
    <scope>NUCLEOTIDE SEQUENCE [LARGE SCALE GENOMIC DNA]</scope>
    <source>
        <strain evidence="2 3">LMG 21395</strain>
    </source>
</reference>
<proteinExistence type="predicted"/>
<sequence length="84" mass="8897">MPQHTQPDILTSGQCRAPPIRQETYAVTYAARHIRTANAPCAATSSRGLRTHIPSGLESGGRGSNTLARPTRNPSHPIPGTQVG</sequence>
<name>A0A087E2N9_9BIFI</name>
<feature type="region of interest" description="Disordered" evidence="1">
    <location>
        <begin position="43"/>
        <end position="84"/>
    </location>
</feature>
<dbReference type="Proteomes" id="UP000029003">
    <property type="component" value="Unassembled WGS sequence"/>
</dbReference>
<evidence type="ECO:0000256" key="1">
    <source>
        <dbReference type="SAM" id="MobiDB-lite"/>
    </source>
</evidence>
<feature type="compositionally biased region" description="Polar residues" evidence="1">
    <location>
        <begin position="64"/>
        <end position="74"/>
    </location>
</feature>
<evidence type="ECO:0000313" key="2">
    <source>
        <dbReference type="EMBL" id="KFJ02040.1"/>
    </source>
</evidence>
<comment type="caution">
    <text evidence="2">The sequence shown here is derived from an EMBL/GenBank/DDBJ whole genome shotgun (WGS) entry which is preliminary data.</text>
</comment>
<accession>A0A087E2N9</accession>
<gene>
    <name evidence="2" type="ORF">THER5_0214</name>
</gene>